<dbReference type="SUPFAM" id="SSF47413">
    <property type="entry name" value="lambda repressor-like DNA-binding domains"/>
    <property type="match status" value="1"/>
</dbReference>
<dbReference type="GO" id="GO:0005829">
    <property type="term" value="C:cytosol"/>
    <property type="evidence" value="ECO:0007669"/>
    <property type="project" value="TreeGrafter"/>
</dbReference>
<dbReference type="OrthoDB" id="371153at2"/>
<dbReference type="GO" id="GO:0003677">
    <property type="term" value="F:DNA binding"/>
    <property type="evidence" value="ECO:0007669"/>
    <property type="project" value="UniProtKB-KW"/>
</dbReference>
<dbReference type="RefSeq" id="WP_103241274.1">
    <property type="nucleotide sequence ID" value="NZ_JANJZD010000021.1"/>
</dbReference>
<evidence type="ECO:0000256" key="1">
    <source>
        <dbReference type="ARBA" id="ARBA00023125"/>
    </source>
</evidence>
<evidence type="ECO:0000313" key="4">
    <source>
        <dbReference type="Proteomes" id="UP000236311"/>
    </source>
</evidence>
<dbReference type="InterPro" id="IPR050807">
    <property type="entry name" value="TransReg_Diox_bact_type"/>
</dbReference>
<evidence type="ECO:0000259" key="2">
    <source>
        <dbReference type="PROSITE" id="PS50943"/>
    </source>
</evidence>
<organism evidence="3 4">
    <name type="scientific">Acetatifactor muris</name>
    <dbReference type="NCBI Taxonomy" id="879566"/>
    <lineage>
        <taxon>Bacteria</taxon>
        <taxon>Bacillati</taxon>
        <taxon>Bacillota</taxon>
        <taxon>Clostridia</taxon>
        <taxon>Lachnospirales</taxon>
        <taxon>Lachnospiraceae</taxon>
        <taxon>Acetatifactor</taxon>
    </lineage>
</organism>
<keyword evidence="1" id="KW-0238">DNA-binding</keyword>
<dbReference type="InterPro" id="IPR010982">
    <property type="entry name" value="Lambda_DNA-bd_dom_sf"/>
</dbReference>
<dbReference type="EMBL" id="OFSM01000023">
    <property type="protein sequence ID" value="SOY31275.1"/>
    <property type="molecule type" value="Genomic_DNA"/>
</dbReference>
<dbReference type="Gene3D" id="1.10.260.40">
    <property type="entry name" value="lambda repressor-like DNA-binding domains"/>
    <property type="match status" value="1"/>
</dbReference>
<dbReference type="InterPro" id="IPR001387">
    <property type="entry name" value="Cro/C1-type_HTH"/>
</dbReference>
<proteinExistence type="predicted"/>
<evidence type="ECO:0000313" key="3">
    <source>
        <dbReference type="EMBL" id="SOY31275.1"/>
    </source>
</evidence>
<keyword evidence="4" id="KW-1185">Reference proteome</keyword>
<dbReference type="GO" id="GO:0003700">
    <property type="term" value="F:DNA-binding transcription factor activity"/>
    <property type="evidence" value="ECO:0007669"/>
    <property type="project" value="TreeGrafter"/>
</dbReference>
<dbReference type="AlphaFoldDB" id="A0A2K4ZLF8"/>
<sequence length="115" mass="12719">MDYKLLGQRIRAARLAAGLSQEQLAEMVGLTSQHISHTEVASTKISLPALVKIANALHTSVDRLLSDSVHDSKPHLLGDVQKVFSDCDPDEVYVMLEAANAVKKSIRIRKLKRME</sequence>
<reference evidence="3 4" key="1">
    <citation type="submission" date="2018-01" db="EMBL/GenBank/DDBJ databases">
        <authorList>
            <person name="Gaut B.S."/>
            <person name="Morton B.R."/>
            <person name="Clegg M.T."/>
            <person name="Duvall M.R."/>
        </authorList>
    </citation>
    <scope>NUCLEOTIDE SEQUENCE [LARGE SCALE GENOMIC DNA]</scope>
    <source>
        <strain evidence="3">GP69</strain>
    </source>
</reference>
<feature type="domain" description="HTH cro/C1-type" evidence="2">
    <location>
        <begin position="10"/>
        <end position="64"/>
    </location>
</feature>
<dbReference type="PANTHER" id="PTHR46797">
    <property type="entry name" value="HTH-TYPE TRANSCRIPTIONAL REGULATOR"/>
    <property type="match status" value="1"/>
</dbReference>
<dbReference type="CDD" id="cd00093">
    <property type="entry name" value="HTH_XRE"/>
    <property type="match status" value="1"/>
</dbReference>
<accession>A0A2K4ZLF8</accession>
<dbReference type="PROSITE" id="PS50943">
    <property type="entry name" value="HTH_CROC1"/>
    <property type="match status" value="1"/>
</dbReference>
<gene>
    <name evidence="3" type="ORF">AMURIS_04011</name>
</gene>
<dbReference type="Proteomes" id="UP000236311">
    <property type="component" value="Unassembled WGS sequence"/>
</dbReference>
<protein>
    <submittedName>
        <fullName evidence="3">Anaerobic benzoate catabolism transcriptional regulator</fullName>
    </submittedName>
</protein>
<name>A0A2K4ZLF8_9FIRM</name>
<dbReference type="Pfam" id="PF01381">
    <property type="entry name" value="HTH_3"/>
    <property type="match status" value="1"/>
</dbReference>
<dbReference type="SMART" id="SM00530">
    <property type="entry name" value="HTH_XRE"/>
    <property type="match status" value="1"/>
</dbReference>
<dbReference type="PANTHER" id="PTHR46797:SF1">
    <property type="entry name" value="METHYLPHOSPHONATE SYNTHASE"/>
    <property type="match status" value="1"/>
</dbReference>